<dbReference type="InterPro" id="IPR047272">
    <property type="entry name" value="S49_SppA_C"/>
</dbReference>
<dbReference type="InterPro" id="IPR029045">
    <property type="entry name" value="ClpP/crotonase-like_dom_sf"/>
</dbReference>
<organism evidence="6 7">
    <name type="scientific">Candidatus Avacidaminococcus intestinavium</name>
    <dbReference type="NCBI Taxonomy" id="2840684"/>
    <lineage>
        <taxon>Bacteria</taxon>
        <taxon>Bacillati</taxon>
        <taxon>Bacillota</taxon>
        <taxon>Negativicutes</taxon>
        <taxon>Acidaminococcales</taxon>
        <taxon>Acidaminococcaceae</taxon>
        <taxon>Acidaminococcaceae incertae sedis</taxon>
        <taxon>Candidatus Avacidaminococcus</taxon>
    </lineage>
</organism>
<evidence type="ECO:0000256" key="1">
    <source>
        <dbReference type="ARBA" id="ARBA00008683"/>
    </source>
</evidence>
<evidence type="ECO:0000256" key="2">
    <source>
        <dbReference type="ARBA" id="ARBA00022670"/>
    </source>
</evidence>
<dbReference type="GO" id="GO:0008236">
    <property type="term" value="F:serine-type peptidase activity"/>
    <property type="evidence" value="ECO:0007669"/>
    <property type="project" value="UniProtKB-KW"/>
</dbReference>
<sequence>MLKRIFMSVILLIAILSFVVSLLDGKNNENVALQTSERIAVIRVEGEITSGDATTSLFDENAATTDSIMAQFREAAEDNTVKAVLLRINSPGGSVTAAEEIGREIERYKATTGRPVVVSMGDTAASAGYWLAAYSDKIYANASTLTGSIGVYIPYMNTEELYKKIGIQSKKIKSGEFKDILSNERPMTPAEQELLQKMVNEMYEQFVDVVSQGRNLTPEQVRSLADGRVYTGKQAKEVGLVDELGNFYDALDATGALVGISGTPEVKDFRKAKPWESLFSSKATNFLVESVAERILQQGSNGWQTPRAER</sequence>
<dbReference type="NCBIfam" id="TIGR00706">
    <property type="entry name" value="SppA_dom"/>
    <property type="match status" value="1"/>
</dbReference>
<dbReference type="EMBL" id="DVNI01000029">
    <property type="protein sequence ID" value="HIU63794.1"/>
    <property type="molecule type" value="Genomic_DNA"/>
</dbReference>
<dbReference type="SUPFAM" id="SSF52096">
    <property type="entry name" value="ClpP/crotonase"/>
    <property type="match status" value="1"/>
</dbReference>
<evidence type="ECO:0000313" key="6">
    <source>
        <dbReference type="EMBL" id="HIU63794.1"/>
    </source>
</evidence>
<keyword evidence="3" id="KW-0378">Hydrolase</keyword>
<keyword evidence="4" id="KW-0720">Serine protease</keyword>
<gene>
    <name evidence="6" type="primary">sppA</name>
    <name evidence="6" type="ORF">IAB06_01960</name>
</gene>
<evidence type="ECO:0000256" key="3">
    <source>
        <dbReference type="ARBA" id="ARBA00022801"/>
    </source>
</evidence>
<dbReference type="PANTHER" id="PTHR33209">
    <property type="entry name" value="PROTEASE 4"/>
    <property type="match status" value="1"/>
</dbReference>
<reference evidence="6" key="2">
    <citation type="journal article" date="2021" name="PeerJ">
        <title>Extensive microbial diversity within the chicken gut microbiome revealed by metagenomics and culture.</title>
        <authorList>
            <person name="Gilroy R."/>
            <person name="Ravi A."/>
            <person name="Getino M."/>
            <person name="Pursley I."/>
            <person name="Horton D.L."/>
            <person name="Alikhan N.F."/>
            <person name="Baker D."/>
            <person name="Gharbi K."/>
            <person name="Hall N."/>
            <person name="Watson M."/>
            <person name="Adriaenssens E.M."/>
            <person name="Foster-Nyarko E."/>
            <person name="Jarju S."/>
            <person name="Secka A."/>
            <person name="Antonio M."/>
            <person name="Oren A."/>
            <person name="Chaudhuri R.R."/>
            <person name="La Ragione R."/>
            <person name="Hildebrand F."/>
            <person name="Pallen M.J."/>
        </authorList>
    </citation>
    <scope>NUCLEOTIDE SEQUENCE</scope>
    <source>
        <strain evidence="6">CHK160-1198</strain>
    </source>
</reference>
<evidence type="ECO:0000256" key="4">
    <source>
        <dbReference type="ARBA" id="ARBA00022825"/>
    </source>
</evidence>
<dbReference type="CDD" id="cd07023">
    <property type="entry name" value="S49_Sppa_N_C"/>
    <property type="match status" value="1"/>
</dbReference>
<dbReference type="InterPro" id="IPR004635">
    <property type="entry name" value="Pept_S49_SppA"/>
</dbReference>
<dbReference type="Pfam" id="PF01343">
    <property type="entry name" value="Peptidase_S49"/>
    <property type="match status" value="1"/>
</dbReference>
<reference evidence="6" key="1">
    <citation type="submission" date="2020-10" db="EMBL/GenBank/DDBJ databases">
        <authorList>
            <person name="Gilroy R."/>
        </authorList>
    </citation>
    <scope>NUCLEOTIDE SEQUENCE</scope>
    <source>
        <strain evidence="6">CHK160-1198</strain>
    </source>
</reference>
<comment type="caution">
    <text evidence="6">The sequence shown here is derived from an EMBL/GenBank/DDBJ whole genome shotgun (WGS) entry which is preliminary data.</text>
</comment>
<name>A0A9D1MPJ9_9FIRM</name>
<dbReference type="InterPro" id="IPR002142">
    <property type="entry name" value="Peptidase_S49"/>
</dbReference>
<accession>A0A9D1MPJ9</accession>
<evidence type="ECO:0000313" key="7">
    <source>
        <dbReference type="Proteomes" id="UP000824099"/>
    </source>
</evidence>
<dbReference type="Gene3D" id="3.90.226.10">
    <property type="entry name" value="2-enoyl-CoA Hydratase, Chain A, domain 1"/>
    <property type="match status" value="2"/>
</dbReference>
<dbReference type="GO" id="GO:0006508">
    <property type="term" value="P:proteolysis"/>
    <property type="evidence" value="ECO:0007669"/>
    <property type="project" value="UniProtKB-KW"/>
</dbReference>
<dbReference type="Proteomes" id="UP000824099">
    <property type="component" value="Unassembled WGS sequence"/>
</dbReference>
<keyword evidence="2" id="KW-0645">Protease</keyword>
<comment type="similarity">
    <text evidence="1">Belongs to the peptidase S49 family.</text>
</comment>
<dbReference type="AlphaFoldDB" id="A0A9D1MPJ9"/>
<proteinExistence type="inferred from homology"/>
<feature type="domain" description="Peptidase S49" evidence="5">
    <location>
        <begin position="112"/>
        <end position="258"/>
    </location>
</feature>
<evidence type="ECO:0000259" key="5">
    <source>
        <dbReference type="Pfam" id="PF01343"/>
    </source>
</evidence>
<protein>
    <submittedName>
        <fullName evidence="6">Signal peptide peptidase SppA</fullName>
    </submittedName>
</protein>
<dbReference type="PANTHER" id="PTHR33209:SF1">
    <property type="entry name" value="PEPTIDASE S49 DOMAIN-CONTAINING PROTEIN"/>
    <property type="match status" value="1"/>
</dbReference>